<evidence type="ECO:0000313" key="2">
    <source>
        <dbReference type="EMBL" id="ESK85991.1"/>
    </source>
</evidence>
<feature type="chain" id="PRO_5004713288" evidence="1">
    <location>
        <begin position="20"/>
        <end position="70"/>
    </location>
</feature>
<dbReference type="HOGENOM" id="CLU_2776502_0_0_1"/>
<gene>
    <name evidence="2" type="ORF">Moror_9450</name>
</gene>
<evidence type="ECO:0000313" key="3">
    <source>
        <dbReference type="Proteomes" id="UP000017559"/>
    </source>
</evidence>
<dbReference type="Proteomes" id="UP000017559">
    <property type="component" value="Unassembled WGS sequence"/>
</dbReference>
<dbReference type="AlphaFoldDB" id="V2WZM6"/>
<name>V2WZM6_MONRO</name>
<sequence length="70" mass="7561">MKSIRVLLSSLVLFNLAWGRPVVSTSNSVSAPDPQVENSNIFVKLSVETGNRTLASQCIICFPSGCINCF</sequence>
<organism evidence="2 3">
    <name type="scientific">Moniliophthora roreri (strain MCA 2997)</name>
    <name type="common">Cocoa frosty pod rot fungus</name>
    <name type="synonym">Crinipellis roreri</name>
    <dbReference type="NCBI Taxonomy" id="1381753"/>
    <lineage>
        <taxon>Eukaryota</taxon>
        <taxon>Fungi</taxon>
        <taxon>Dikarya</taxon>
        <taxon>Basidiomycota</taxon>
        <taxon>Agaricomycotina</taxon>
        <taxon>Agaricomycetes</taxon>
        <taxon>Agaricomycetidae</taxon>
        <taxon>Agaricales</taxon>
        <taxon>Marasmiineae</taxon>
        <taxon>Marasmiaceae</taxon>
        <taxon>Moniliophthora</taxon>
    </lineage>
</organism>
<accession>V2WZM6</accession>
<keyword evidence="1" id="KW-0732">Signal</keyword>
<dbReference type="EMBL" id="AWSO01000994">
    <property type="protein sequence ID" value="ESK85991.1"/>
    <property type="molecule type" value="Genomic_DNA"/>
</dbReference>
<reference evidence="2 3" key="1">
    <citation type="journal article" date="2014" name="BMC Genomics">
        <title>Genome and secretome analysis of the hemibiotrophic fungal pathogen, Moniliophthora roreri, which causes frosty pod rot disease of cacao: mechanisms of the biotrophic and necrotrophic phases.</title>
        <authorList>
            <person name="Meinhardt L.W."/>
            <person name="Costa G.G.L."/>
            <person name="Thomazella D.P.T."/>
            <person name="Teixeira P.J.P.L."/>
            <person name="Carazzolle M.F."/>
            <person name="Schuster S.C."/>
            <person name="Carlson J.E."/>
            <person name="Guiltinan M.J."/>
            <person name="Mieczkowski P."/>
            <person name="Farmer A."/>
            <person name="Ramaraj T."/>
            <person name="Crozier J."/>
            <person name="Davis R.E."/>
            <person name="Shao J."/>
            <person name="Melnick R.L."/>
            <person name="Pereira G.A.G."/>
            <person name="Bailey B.A."/>
        </authorList>
    </citation>
    <scope>NUCLEOTIDE SEQUENCE [LARGE SCALE GENOMIC DNA]</scope>
    <source>
        <strain evidence="2 3">MCA 2997</strain>
    </source>
</reference>
<proteinExistence type="predicted"/>
<feature type="signal peptide" evidence="1">
    <location>
        <begin position="1"/>
        <end position="19"/>
    </location>
</feature>
<keyword evidence="3" id="KW-1185">Reference proteome</keyword>
<protein>
    <submittedName>
        <fullName evidence="2">Uncharacterized protein</fullName>
    </submittedName>
</protein>
<comment type="caution">
    <text evidence="2">The sequence shown here is derived from an EMBL/GenBank/DDBJ whole genome shotgun (WGS) entry which is preliminary data.</text>
</comment>
<evidence type="ECO:0000256" key="1">
    <source>
        <dbReference type="SAM" id="SignalP"/>
    </source>
</evidence>
<dbReference type="KEGG" id="mrr:Moror_9450"/>